<reference evidence="7 8" key="1">
    <citation type="submission" date="2019-03" db="EMBL/GenBank/DDBJ databases">
        <title>Primorskyibacter sp. SS33 isolated from sediments.</title>
        <authorList>
            <person name="Xunke S."/>
        </authorList>
    </citation>
    <scope>NUCLEOTIDE SEQUENCE [LARGE SCALE GENOMIC DNA]</scope>
    <source>
        <strain evidence="7 8">SS33</strain>
    </source>
</reference>
<dbReference type="RefSeq" id="WP_133395784.1">
    <property type="nucleotide sequence ID" value="NZ_SNAA01000003.1"/>
</dbReference>
<dbReference type="GO" id="GO:0042619">
    <property type="term" value="P:poly-hydroxybutyrate biosynthetic process"/>
    <property type="evidence" value="ECO:0007669"/>
    <property type="project" value="InterPro"/>
</dbReference>
<keyword evidence="4" id="KW-0012">Acyltransferase</keyword>
<sequence length="600" mass="66911">MATDDAAPTSHAAELSQKMTANLARLEELSARLVATLSHKREVPVELTRPGTDLYARAAGAYMTEMFTNPARLMEMQVGYWGRTLTTYLEAQQRLARGDLSAPPDAAPGDSRFASDAWRDNPFFAYLKQQYLVNGEAVMQAIDELEGLPERDRRRLRYFSEQIVNMMSPTNFLGTNPDALQRAVETEGQSLVDGLENLVRDLERNDGELLVTLADPEAFRVGENIATTPGKVVFRNRLFELIQYAPATETVHRTPLVIFPPWINKFYILDLKEKNSLIKWVVDRGITLFVVSWVNPDASYAEVGLDDYVEDGFLRAIAEVKDITGEDRVNTVGYCIGGTTLALTLALMHRRGDRSVNSATFFTTLTDFSNQGEVGVFLEDDFVDGIEREVSDKGYLDSFYMGRTFSFLRSNDLIFKPAVRSYMMGEAPPAFDLLFWNGDGTNLPARMAVDYLRGLCQSDLFATEGFQICGETVHLRDVTVPLIAIACETDHIAAWKSSFRGMQKTGSRSRTFILSESGHIAGIVNPPSKRKYGHYTNGDWSGTPEEWQAAAEFHEGSWWGRWGAWLAKRSGRQVPARIPGAGREVLADAPGTYVIGGRPD</sequence>
<dbReference type="InterPro" id="IPR010941">
    <property type="entry name" value="PhaC_N"/>
</dbReference>
<feature type="domain" description="AB hydrolase-1" evidence="5">
    <location>
        <begin position="284"/>
        <end position="526"/>
    </location>
</feature>
<protein>
    <submittedName>
        <fullName evidence="7">Class I poly(R)-hydroxyalkanoic acid synthase</fullName>
    </submittedName>
</protein>
<dbReference type="OrthoDB" id="7208816at2"/>
<comment type="subcellular location">
    <subcellularLocation>
        <location evidence="1">Cytoplasm</location>
    </subcellularLocation>
</comment>
<evidence type="ECO:0000256" key="3">
    <source>
        <dbReference type="ARBA" id="ARBA00022679"/>
    </source>
</evidence>
<dbReference type="SUPFAM" id="SSF53474">
    <property type="entry name" value="alpha/beta-Hydrolases"/>
    <property type="match status" value="1"/>
</dbReference>
<evidence type="ECO:0000256" key="4">
    <source>
        <dbReference type="ARBA" id="ARBA00023315"/>
    </source>
</evidence>
<feature type="domain" description="Poly-beta-hydroxybutyrate polymerase N-terminal" evidence="6">
    <location>
        <begin position="110"/>
        <end position="281"/>
    </location>
</feature>
<keyword evidence="2" id="KW-0963">Cytoplasm</keyword>
<evidence type="ECO:0000313" key="8">
    <source>
        <dbReference type="Proteomes" id="UP000295701"/>
    </source>
</evidence>
<proteinExistence type="predicted"/>
<dbReference type="InterPro" id="IPR010963">
    <property type="entry name" value="PHA_synth_I"/>
</dbReference>
<dbReference type="Pfam" id="PF00561">
    <property type="entry name" value="Abhydrolase_1"/>
    <property type="match status" value="1"/>
</dbReference>
<gene>
    <name evidence="7" type="primary">phaC</name>
    <name evidence="7" type="ORF">E2L08_04045</name>
</gene>
<dbReference type="InterPro" id="IPR051321">
    <property type="entry name" value="PHA/PHB_synthase"/>
</dbReference>
<dbReference type="GO" id="GO:0005737">
    <property type="term" value="C:cytoplasm"/>
    <property type="evidence" value="ECO:0007669"/>
    <property type="project" value="UniProtKB-SubCell"/>
</dbReference>
<accession>A0A4R6AFP2</accession>
<evidence type="ECO:0000256" key="1">
    <source>
        <dbReference type="ARBA" id="ARBA00004496"/>
    </source>
</evidence>
<dbReference type="Proteomes" id="UP000295701">
    <property type="component" value="Unassembled WGS sequence"/>
</dbReference>
<dbReference type="PANTHER" id="PTHR36837:SF5">
    <property type="entry name" value="POLY-3-HYDROXYBUTYRATE SYNTHASE"/>
    <property type="match status" value="1"/>
</dbReference>
<comment type="caution">
    <text evidence="7">The sequence shown here is derived from an EMBL/GenBank/DDBJ whole genome shotgun (WGS) entry which is preliminary data.</text>
</comment>
<organism evidence="7 8">
    <name type="scientific">Palleronia sediminis</name>
    <dbReference type="NCBI Taxonomy" id="2547833"/>
    <lineage>
        <taxon>Bacteria</taxon>
        <taxon>Pseudomonadati</taxon>
        <taxon>Pseudomonadota</taxon>
        <taxon>Alphaproteobacteria</taxon>
        <taxon>Rhodobacterales</taxon>
        <taxon>Roseobacteraceae</taxon>
        <taxon>Palleronia</taxon>
    </lineage>
</organism>
<evidence type="ECO:0000256" key="2">
    <source>
        <dbReference type="ARBA" id="ARBA00022490"/>
    </source>
</evidence>
<dbReference type="Pfam" id="PF07167">
    <property type="entry name" value="PhaC_N"/>
    <property type="match status" value="1"/>
</dbReference>
<keyword evidence="8" id="KW-1185">Reference proteome</keyword>
<dbReference type="NCBIfam" id="TIGR01838">
    <property type="entry name" value="PHA_synth_I"/>
    <property type="match status" value="1"/>
</dbReference>
<keyword evidence="3" id="KW-0808">Transferase</keyword>
<dbReference type="EMBL" id="SNAA01000003">
    <property type="protein sequence ID" value="TDL81834.1"/>
    <property type="molecule type" value="Genomic_DNA"/>
</dbReference>
<dbReference type="InterPro" id="IPR029058">
    <property type="entry name" value="AB_hydrolase_fold"/>
</dbReference>
<dbReference type="AlphaFoldDB" id="A0A4R6AFP2"/>
<evidence type="ECO:0000259" key="5">
    <source>
        <dbReference type="Pfam" id="PF00561"/>
    </source>
</evidence>
<name>A0A4R6AFP2_9RHOB</name>
<dbReference type="GO" id="GO:0016746">
    <property type="term" value="F:acyltransferase activity"/>
    <property type="evidence" value="ECO:0007669"/>
    <property type="project" value="UniProtKB-KW"/>
</dbReference>
<dbReference type="Gene3D" id="3.40.50.1820">
    <property type="entry name" value="alpha/beta hydrolase"/>
    <property type="match status" value="1"/>
</dbReference>
<dbReference type="InterPro" id="IPR000073">
    <property type="entry name" value="AB_hydrolase_1"/>
</dbReference>
<evidence type="ECO:0000259" key="6">
    <source>
        <dbReference type="Pfam" id="PF07167"/>
    </source>
</evidence>
<evidence type="ECO:0000313" key="7">
    <source>
        <dbReference type="EMBL" id="TDL81834.1"/>
    </source>
</evidence>
<dbReference type="PANTHER" id="PTHR36837">
    <property type="entry name" value="POLY(3-HYDROXYALKANOATE) POLYMERASE SUBUNIT PHAC"/>
    <property type="match status" value="1"/>
</dbReference>